<feature type="region of interest" description="Disordered" evidence="1">
    <location>
        <begin position="1"/>
        <end position="35"/>
    </location>
</feature>
<dbReference type="Proteomes" id="UP000291116">
    <property type="component" value="Unassembled WGS sequence"/>
</dbReference>
<evidence type="ECO:0000256" key="1">
    <source>
        <dbReference type="SAM" id="MobiDB-lite"/>
    </source>
</evidence>
<protein>
    <submittedName>
        <fullName evidence="2">Uncharacterized protein</fullName>
    </submittedName>
</protein>
<dbReference type="EMBL" id="CAACVS010000236">
    <property type="protein sequence ID" value="VEU39767.1"/>
    <property type="molecule type" value="Genomic_DNA"/>
</dbReference>
<dbReference type="AlphaFoldDB" id="A0A448ZCI8"/>
<name>A0A448ZCI8_9STRA</name>
<proteinExistence type="predicted"/>
<reference evidence="2 3" key="1">
    <citation type="submission" date="2019-01" db="EMBL/GenBank/DDBJ databases">
        <authorList>
            <person name="Ferrante I. M."/>
        </authorList>
    </citation>
    <scope>NUCLEOTIDE SEQUENCE [LARGE SCALE GENOMIC DNA]</scope>
    <source>
        <strain evidence="2 3">B856</strain>
    </source>
</reference>
<keyword evidence="3" id="KW-1185">Reference proteome</keyword>
<gene>
    <name evidence="2" type="ORF">PSNMU_V1.4_AUG-EV-PASAV3_0066430</name>
</gene>
<evidence type="ECO:0000313" key="3">
    <source>
        <dbReference type="Proteomes" id="UP000291116"/>
    </source>
</evidence>
<accession>A0A448ZCI8</accession>
<organism evidence="2 3">
    <name type="scientific">Pseudo-nitzschia multistriata</name>
    <dbReference type="NCBI Taxonomy" id="183589"/>
    <lineage>
        <taxon>Eukaryota</taxon>
        <taxon>Sar</taxon>
        <taxon>Stramenopiles</taxon>
        <taxon>Ochrophyta</taxon>
        <taxon>Bacillariophyta</taxon>
        <taxon>Bacillariophyceae</taxon>
        <taxon>Bacillariophycidae</taxon>
        <taxon>Bacillariales</taxon>
        <taxon>Bacillariaceae</taxon>
        <taxon>Pseudo-nitzschia</taxon>
    </lineage>
</organism>
<feature type="compositionally biased region" description="Basic and acidic residues" evidence="1">
    <location>
        <begin position="86"/>
        <end position="97"/>
    </location>
</feature>
<feature type="region of interest" description="Disordered" evidence="1">
    <location>
        <begin position="76"/>
        <end position="97"/>
    </location>
</feature>
<sequence>MVSRRLRGSNPTRYQDRREEEEAIDPRSGPGDEEAASRLRELRLLASEAIRLAREAREAALRLQEYRTAVSMPYRQGGMVGVDDASTLREDGSCARS</sequence>
<evidence type="ECO:0000313" key="2">
    <source>
        <dbReference type="EMBL" id="VEU39767.1"/>
    </source>
</evidence>